<dbReference type="AlphaFoldDB" id="A0A3N5Y4I9"/>
<evidence type="ECO:0000256" key="14">
    <source>
        <dbReference type="RuleBase" id="RU003357"/>
    </source>
</evidence>
<reference evidence="18 19" key="1">
    <citation type="submission" date="2018-11" db="EMBL/GenBank/DDBJ databases">
        <authorList>
            <person name="Ye M.-Q."/>
            <person name="Du Z.-J."/>
        </authorList>
    </citation>
    <scope>NUCLEOTIDE SEQUENCE [LARGE SCALE GENOMIC DNA]</scope>
    <source>
        <strain evidence="18 19">U0105</strain>
    </source>
</reference>
<evidence type="ECO:0000259" key="17">
    <source>
        <dbReference type="Pfam" id="PF07715"/>
    </source>
</evidence>
<dbReference type="InterPro" id="IPR039426">
    <property type="entry name" value="TonB-dep_rcpt-like"/>
</dbReference>
<name>A0A3N5Y4I9_9ALTE</name>
<dbReference type="GO" id="GO:0006826">
    <property type="term" value="P:iron ion transport"/>
    <property type="evidence" value="ECO:0007669"/>
    <property type="project" value="UniProtKB-KW"/>
</dbReference>
<evidence type="ECO:0000256" key="12">
    <source>
        <dbReference type="PROSITE-ProRule" id="PRU01360"/>
    </source>
</evidence>
<evidence type="ECO:0000256" key="1">
    <source>
        <dbReference type="ARBA" id="ARBA00004571"/>
    </source>
</evidence>
<protein>
    <submittedName>
        <fullName evidence="18">TonB-dependent receptor</fullName>
    </submittedName>
</protein>
<proteinExistence type="inferred from homology"/>
<feature type="domain" description="TonB-dependent receptor plug" evidence="17">
    <location>
        <begin position="47"/>
        <end position="153"/>
    </location>
</feature>
<dbReference type="Proteomes" id="UP000275281">
    <property type="component" value="Unassembled WGS sequence"/>
</dbReference>
<keyword evidence="2 12" id="KW-0813">Transport</keyword>
<keyword evidence="10 12" id="KW-0472">Membrane</keyword>
<gene>
    <name evidence="18" type="ORF">DRW07_17235</name>
</gene>
<dbReference type="RefSeq" id="WP_124029187.1">
    <property type="nucleotide sequence ID" value="NZ_JBHRSN010000013.1"/>
</dbReference>
<feature type="short sequence motif" description="TonB C-terminal box" evidence="13">
    <location>
        <begin position="700"/>
        <end position="717"/>
    </location>
</feature>
<keyword evidence="5 12" id="KW-0812">Transmembrane</keyword>
<evidence type="ECO:0000256" key="8">
    <source>
        <dbReference type="ARBA" id="ARBA00023065"/>
    </source>
</evidence>
<comment type="similarity">
    <text evidence="12 14">Belongs to the TonB-dependent receptor family.</text>
</comment>
<dbReference type="InterPro" id="IPR010917">
    <property type="entry name" value="TonB_rcpt_CS"/>
</dbReference>
<keyword evidence="9 14" id="KW-0798">TonB box</keyword>
<evidence type="ECO:0000256" key="15">
    <source>
        <dbReference type="SAM" id="SignalP"/>
    </source>
</evidence>
<feature type="domain" description="TonB-dependent receptor-like beta-barrel" evidence="16">
    <location>
        <begin position="247"/>
        <end position="671"/>
    </location>
</feature>
<dbReference type="Gene3D" id="2.40.170.20">
    <property type="entry name" value="TonB-dependent receptor, beta-barrel domain"/>
    <property type="match status" value="1"/>
</dbReference>
<dbReference type="GO" id="GO:0009279">
    <property type="term" value="C:cell outer membrane"/>
    <property type="evidence" value="ECO:0007669"/>
    <property type="project" value="UniProtKB-SubCell"/>
</dbReference>
<evidence type="ECO:0000259" key="16">
    <source>
        <dbReference type="Pfam" id="PF00593"/>
    </source>
</evidence>
<evidence type="ECO:0000256" key="13">
    <source>
        <dbReference type="PROSITE-ProRule" id="PRU10144"/>
    </source>
</evidence>
<dbReference type="InterPro" id="IPR000531">
    <property type="entry name" value="Beta-barrel_TonB"/>
</dbReference>
<feature type="chain" id="PRO_5018076086" evidence="15">
    <location>
        <begin position="25"/>
        <end position="717"/>
    </location>
</feature>
<keyword evidence="11 12" id="KW-0998">Cell outer membrane</keyword>
<evidence type="ECO:0000313" key="19">
    <source>
        <dbReference type="Proteomes" id="UP000275281"/>
    </source>
</evidence>
<sequence length="717" mass="79272">MNKPFIKNAVVSALFPLSVGFAQAETVDEQADVERIIVTADFRDSALSDVANSVSVFDQSVLERRQANHLQQVLNLAPNVNYSEGASRGRFFQIRGIGERSQFIDPVNPSVGLIIDGIDFTGLGLAASTLDIQQVEVFRGPQGTLYGANALAGLISLKSNEPSADMYSQLGIELSQYGGQVIDLVNSAAVNENLGYRVAARKQKSDGFIQNTFLGRDDTNDIDETTFRGKLNILAADDLSVELVAFYLDADNGYDAFSLRNTRVTTSDQPGTDKQRSKAAATTVTYTAPSAFSVEALVSFANTDSEYSFDEDWSNTGEFSADLFPYSSADSYQRDRNNLTADVRLISSETATLFGDNIDWVLGVYYREDNEDLLRIRFADLQFDGGFSNQFDTENLALYGQVSHHLSERFTVTTGLRLERRKADYADSVGVARDTSENAWGGKLVLEYRANPDVLVYGLVSRGYKSGGVNGQIISAAALNDAIPESTFTFETETLLNAEVGVKGAWFDGALTSQISAFYQDRKDAQVGQSIFNPEDFSFDEYLGNAPAKAHGVEIESVLRAADNVELYASVGWLNAEFGEFSSFAHVDAQSTGVAFDMNGRDIAQAPRYQFAFGSNIYFFERLWLNVEVEGKDDYFFSNTHNDKSEAYELVNMRLNYQFDQWQVSVWGRNLTDEDVQTRGFFFSNDFGNNPGNGYAPEPYYQLAEPRIFGVSASIEF</sequence>
<evidence type="ECO:0000256" key="7">
    <source>
        <dbReference type="ARBA" id="ARBA00023004"/>
    </source>
</evidence>
<keyword evidence="3 12" id="KW-1134">Transmembrane beta strand</keyword>
<evidence type="ECO:0000256" key="6">
    <source>
        <dbReference type="ARBA" id="ARBA00022729"/>
    </source>
</evidence>
<feature type="signal peptide" evidence="15">
    <location>
        <begin position="1"/>
        <end position="24"/>
    </location>
</feature>
<keyword evidence="6 15" id="KW-0732">Signal</keyword>
<dbReference type="PROSITE" id="PS01156">
    <property type="entry name" value="TONB_DEPENDENT_REC_2"/>
    <property type="match status" value="1"/>
</dbReference>
<evidence type="ECO:0000313" key="18">
    <source>
        <dbReference type="EMBL" id="RPJ65059.1"/>
    </source>
</evidence>
<dbReference type="InterPro" id="IPR012910">
    <property type="entry name" value="Plug_dom"/>
</dbReference>
<evidence type="ECO:0000256" key="10">
    <source>
        <dbReference type="ARBA" id="ARBA00023136"/>
    </source>
</evidence>
<dbReference type="PANTHER" id="PTHR32552">
    <property type="entry name" value="FERRICHROME IRON RECEPTOR-RELATED"/>
    <property type="match status" value="1"/>
</dbReference>
<comment type="subcellular location">
    <subcellularLocation>
        <location evidence="1 12">Cell outer membrane</location>
        <topology evidence="1 12">Multi-pass membrane protein</topology>
    </subcellularLocation>
</comment>
<dbReference type="Pfam" id="PF00593">
    <property type="entry name" value="TonB_dep_Rec_b-barrel"/>
    <property type="match status" value="1"/>
</dbReference>
<dbReference type="PANTHER" id="PTHR32552:SF81">
    <property type="entry name" value="TONB-DEPENDENT OUTER MEMBRANE RECEPTOR"/>
    <property type="match status" value="1"/>
</dbReference>
<keyword evidence="7" id="KW-0408">Iron</keyword>
<keyword evidence="19" id="KW-1185">Reference proteome</keyword>
<keyword evidence="4" id="KW-0410">Iron transport</keyword>
<keyword evidence="8" id="KW-0406">Ion transport</keyword>
<accession>A0A3N5Y4I9</accession>
<evidence type="ECO:0000256" key="2">
    <source>
        <dbReference type="ARBA" id="ARBA00022448"/>
    </source>
</evidence>
<evidence type="ECO:0000256" key="3">
    <source>
        <dbReference type="ARBA" id="ARBA00022452"/>
    </source>
</evidence>
<evidence type="ECO:0000256" key="5">
    <source>
        <dbReference type="ARBA" id="ARBA00022692"/>
    </source>
</evidence>
<evidence type="ECO:0000256" key="4">
    <source>
        <dbReference type="ARBA" id="ARBA00022496"/>
    </source>
</evidence>
<dbReference type="PROSITE" id="PS52016">
    <property type="entry name" value="TONB_DEPENDENT_REC_3"/>
    <property type="match status" value="1"/>
</dbReference>
<dbReference type="OrthoDB" id="127311at2"/>
<evidence type="ECO:0000256" key="9">
    <source>
        <dbReference type="ARBA" id="ARBA00023077"/>
    </source>
</evidence>
<evidence type="ECO:0000256" key="11">
    <source>
        <dbReference type="ARBA" id="ARBA00023237"/>
    </source>
</evidence>
<organism evidence="18 19">
    <name type="scientific">Alteromonas sediminis</name>
    <dbReference type="NCBI Taxonomy" id="2259342"/>
    <lineage>
        <taxon>Bacteria</taxon>
        <taxon>Pseudomonadati</taxon>
        <taxon>Pseudomonadota</taxon>
        <taxon>Gammaproteobacteria</taxon>
        <taxon>Alteromonadales</taxon>
        <taxon>Alteromonadaceae</taxon>
        <taxon>Alteromonas/Salinimonas group</taxon>
        <taxon>Alteromonas</taxon>
    </lineage>
</organism>
<dbReference type="InterPro" id="IPR036942">
    <property type="entry name" value="Beta-barrel_TonB_sf"/>
</dbReference>
<dbReference type="SUPFAM" id="SSF56935">
    <property type="entry name" value="Porins"/>
    <property type="match status" value="1"/>
</dbReference>
<keyword evidence="18" id="KW-0675">Receptor</keyword>
<dbReference type="EMBL" id="RPOK01000006">
    <property type="protein sequence ID" value="RPJ65059.1"/>
    <property type="molecule type" value="Genomic_DNA"/>
</dbReference>
<dbReference type="Pfam" id="PF07715">
    <property type="entry name" value="Plug"/>
    <property type="match status" value="1"/>
</dbReference>
<comment type="caution">
    <text evidence="18">The sequence shown here is derived from an EMBL/GenBank/DDBJ whole genome shotgun (WGS) entry which is preliminary data.</text>
</comment>